<evidence type="ECO:0000313" key="2">
    <source>
        <dbReference type="EMBL" id="RDB35591.1"/>
    </source>
</evidence>
<dbReference type="PROSITE" id="PS51257">
    <property type="entry name" value="PROKAR_LIPOPROTEIN"/>
    <property type="match status" value="1"/>
</dbReference>
<name>A0A369KLS1_9BACT</name>
<dbReference type="Proteomes" id="UP000253934">
    <property type="component" value="Unassembled WGS sequence"/>
</dbReference>
<evidence type="ECO:0000313" key="3">
    <source>
        <dbReference type="Proteomes" id="UP000253934"/>
    </source>
</evidence>
<protein>
    <submittedName>
        <fullName evidence="2">Uncharacterized protein</fullName>
    </submittedName>
</protein>
<organism evidence="2 3">
    <name type="scientific">Spirobacillus cienkowskii</name>
    <dbReference type="NCBI Taxonomy" id="495820"/>
    <lineage>
        <taxon>Bacteria</taxon>
        <taxon>Pseudomonadati</taxon>
        <taxon>Bdellovibrionota</taxon>
        <taxon>Oligoflexia</taxon>
        <taxon>Silvanigrellales</taxon>
        <taxon>Spirobacillus</taxon>
    </lineage>
</organism>
<gene>
    <name evidence="2" type="ORF">DCC88_09255</name>
</gene>
<proteinExistence type="predicted"/>
<feature type="signal peptide" evidence="1">
    <location>
        <begin position="1"/>
        <end position="22"/>
    </location>
</feature>
<keyword evidence="1" id="KW-0732">Signal</keyword>
<evidence type="ECO:0000256" key="1">
    <source>
        <dbReference type="SAM" id="SignalP"/>
    </source>
</evidence>
<keyword evidence="3" id="KW-1185">Reference proteome</keyword>
<dbReference type="AlphaFoldDB" id="A0A369KLS1"/>
<comment type="caution">
    <text evidence="2">The sequence shown here is derived from an EMBL/GenBank/DDBJ whole genome shotgun (WGS) entry which is preliminary data.</text>
</comment>
<feature type="chain" id="PRO_5016837108" evidence="1">
    <location>
        <begin position="23"/>
        <end position="734"/>
    </location>
</feature>
<dbReference type="EMBL" id="QOVW01000080">
    <property type="protein sequence ID" value="RDB35591.1"/>
    <property type="molecule type" value="Genomic_DNA"/>
</dbReference>
<accession>A0A369KLS1</accession>
<reference evidence="2" key="1">
    <citation type="submission" date="2018-04" db="EMBL/GenBank/DDBJ databases">
        <title>Draft genome sequence of the Candidatus Spirobacillus cienkowskii, a pathogen of freshwater Daphnia species, reconstructed from hemolymph metagenomic reads.</title>
        <authorList>
            <person name="Bresciani L."/>
            <person name="Lemos L.N."/>
            <person name="Wale N."/>
            <person name="Lin J.Y."/>
            <person name="Fernandes G.R."/>
            <person name="Duffy M.A."/>
            <person name="Rodrigues J.M."/>
        </authorList>
    </citation>
    <scope>NUCLEOTIDE SEQUENCE [LARGE SCALE GENOMIC DNA]</scope>
    <source>
        <strain evidence="2">Binning01</strain>
    </source>
</reference>
<sequence>MKYFFFLISCLAVFLFNVNAIAISITSCNTTNVSDAVCRPTRILIYEPGSATPVFKVPSNQLSIDQLQITYSVTLNTSSETSFTYDATKWGIIVGTSQNDPTFSKGNTPSNDSDSKVDVDVDNSDIKCFNNYCAGTVVLTLKFSRNNYKLTSSFLSSSSLTLTPVYVENAKTNTKYLNTSLSFKWDFDTGTMISAPSISVLAKDSAFVVNISPPTNFTAVTKNTDSTQLTKVSNLNSLSGYVLVYWRDTDANGNPTGCKSNSGGWQFAMNPEIFNTVPTTPTTCLYSNYAPSQKTGGTSSALGCADTAINTSLPLDSTASAMTSALTADRAAIPYTPLYSSPSQLPSDSNGSPSGCYHVVYIPSSRSSWSKANINNGEIYGITVWALNNASTPKYSLAHSNISYITGVSLPLASEEKNPSLPKTQTDCFFVTAASGNPNSDAVFYWRIIRDEILTPLGITPYYYNYGPKMAQWLNNHPKLKPFFNVTLKYSGKLIYNTSKLFHYSKNKMKLLLKKFQKILISEAHAQENNFYQQNFNKQPQYEFLLTGGVLFPSTDKQLIDKYFSNSLTKHFDIGGQYLFWHGNLGFSVGILGSYIFNSTDKTASVLNTDQKYTQLFYSLQAKAVTGLRFRNPCWSYLQPGVFFAAGISRFREEASTSEDTSTTLGITNFSPIYEFGGYLDLNLVPLFSIYPQEIGELIQDISFRLSASYSINPSPALSVAGTSIQTGFVFLLN</sequence>